<evidence type="ECO:0000256" key="5">
    <source>
        <dbReference type="ARBA" id="ARBA00022729"/>
    </source>
</evidence>
<evidence type="ECO:0000256" key="4">
    <source>
        <dbReference type="ARBA" id="ARBA00022692"/>
    </source>
</evidence>
<dbReference type="InterPro" id="IPR044440">
    <property type="entry name" value="GABAb_receptor_plant_PBP1"/>
</dbReference>
<feature type="transmembrane region" description="Helical" evidence="13">
    <location>
        <begin position="487"/>
        <end position="507"/>
    </location>
</feature>
<keyword evidence="9" id="KW-0675">Receptor</keyword>
<name>A0AA38GSG4_TAXCH</name>
<evidence type="ECO:0000256" key="1">
    <source>
        <dbReference type="ARBA" id="ARBA00004141"/>
    </source>
</evidence>
<comment type="caution">
    <text evidence="15">The sequence shown here is derived from an EMBL/GenBank/DDBJ whole genome shotgun (WGS) entry which is preliminary data.</text>
</comment>
<evidence type="ECO:0000256" key="10">
    <source>
        <dbReference type="ARBA" id="ARBA00023180"/>
    </source>
</evidence>
<dbReference type="Gene3D" id="3.40.50.2300">
    <property type="match status" value="2"/>
</dbReference>
<sequence>MMAIIGPQSSVLAHVVSQLASELQVPLVSFSATDPTLSSYQYPYFLRITHSDVSQMKAIAAVVGHYGWRKVVAVYIDDDYGRNGISVLDDALKNVRAKIIYKAVLPPGASRSAIGSVLVQLALMESRVLVVHTNPNMGLNIFAEASLQGMLNSGYVWMATDWLSSTLESTVLDSGTMSSFQGVIGLRKHTPISNQLRAFTVRWNNLLKARTVDGHLNVFGLYAYDTVWAIARAISTFLSEGGNFSFVSYPQLSTVKGNKSELAQPKLFKGGSQLLKLLLKTNFTGLIGPVQLDKHGDLLGSTFELINIVGTDVRSVGYWSNQFGLSVNPPESNHSNSKQQLYDIVWPGERKLVPRGWVFPNNGKHFLIGVPKKSGFPEFVKTVEGTNMMTGFCIDVFVAAVNLLPYAFSYRFVSFVQENSTPTYNDLVEQVVLKKFDAAVGDISIVTNRSKIVDFTQPYIASGLVVVIPTRETLSNNAWAFLQPFTLGMWCTIVVCFLVIGSVIWILEHKTNPEFRGKPKYQVATVLWFSFSTMFFSHRENTVTALGRAVLIIWLFVVLIINSSYTASLTSILTARQLSLSIDGIDSLITSNSPIGYQTGSFARNYLIQELGVDPSRLRPLDSPQNYAKALSSGANEGGVAAIVDELTYAQVFLSTQCGYTIVGQEFTRSGWGF</sequence>
<dbReference type="GO" id="GO:0016020">
    <property type="term" value="C:membrane"/>
    <property type="evidence" value="ECO:0007669"/>
    <property type="project" value="UniProtKB-SubCell"/>
</dbReference>
<dbReference type="Pfam" id="PF10613">
    <property type="entry name" value="Lig_chan-Glu_bd"/>
    <property type="match status" value="1"/>
</dbReference>
<evidence type="ECO:0000256" key="8">
    <source>
        <dbReference type="ARBA" id="ARBA00023136"/>
    </source>
</evidence>
<keyword evidence="12" id="KW-0407">Ion channel</keyword>
<keyword evidence="8 13" id="KW-0472">Membrane</keyword>
<keyword evidence="7" id="KW-0406">Ion transport</keyword>
<dbReference type="EMBL" id="JAHRHJ020000001">
    <property type="protein sequence ID" value="KAH9328302.1"/>
    <property type="molecule type" value="Genomic_DNA"/>
</dbReference>
<feature type="non-terminal residue" evidence="15">
    <location>
        <position position="1"/>
    </location>
</feature>
<evidence type="ECO:0000259" key="14">
    <source>
        <dbReference type="SMART" id="SM00079"/>
    </source>
</evidence>
<dbReference type="GO" id="GO:0015276">
    <property type="term" value="F:ligand-gated monoatomic ion channel activity"/>
    <property type="evidence" value="ECO:0007669"/>
    <property type="project" value="InterPro"/>
</dbReference>
<feature type="domain" description="Ionotropic glutamate receptor C-terminal" evidence="14">
    <location>
        <begin position="365"/>
        <end position="674"/>
    </location>
</feature>
<keyword evidence="10" id="KW-0325">Glycoprotein</keyword>
<dbReference type="Pfam" id="PF00060">
    <property type="entry name" value="Lig_chan"/>
    <property type="match status" value="1"/>
</dbReference>
<dbReference type="SMART" id="SM00079">
    <property type="entry name" value="PBPe"/>
    <property type="match status" value="1"/>
</dbReference>
<comment type="similarity">
    <text evidence="2">Belongs to the glutamate-gated ion channel (TC 1.A.10.1) family.</text>
</comment>
<dbReference type="SUPFAM" id="SSF53850">
    <property type="entry name" value="Periplasmic binding protein-like II"/>
    <property type="match status" value="1"/>
</dbReference>
<gene>
    <name evidence="15" type="ORF">KI387_000410</name>
</gene>
<dbReference type="Pfam" id="PF01094">
    <property type="entry name" value="ANF_receptor"/>
    <property type="match status" value="1"/>
</dbReference>
<dbReference type="FunFam" id="3.40.190.10:FF:000109">
    <property type="entry name" value="Glutamate receptor"/>
    <property type="match status" value="1"/>
</dbReference>
<evidence type="ECO:0000256" key="9">
    <source>
        <dbReference type="ARBA" id="ARBA00023170"/>
    </source>
</evidence>
<dbReference type="PRINTS" id="PR00248">
    <property type="entry name" value="GPCRMGR"/>
</dbReference>
<evidence type="ECO:0000256" key="2">
    <source>
        <dbReference type="ARBA" id="ARBA00008685"/>
    </source>
</evidence>
<dbReference type="AlphaFoldDB" id="A0AA38GSG4"/>
<keyword evidence="16" id="KW-1185">Reference proteome</keyword>
<dbReference type="PANTHER" id="PTHR18966">
    <property type="entry name" value="IONOTROPIC GLUTAMATE RECEPTOR"/>
    <property type="match status" value="1"/>
</dbReference>
<dbReference type="InterPro" id="IPR015683">
    <property type="entry name" value="Ionotropic_Glu_rcpt"/>
</dbReference>
<dbReference type="SUPFAM" id="SSF53822">
    <property type="entry name" value="Periplasmic binding protein-like I"/>
    <property type="match status" value="1"/>
</dbReference>
<dbReference type="GO" id="GO:0004930">
    <property type="term" value="F:G protein-coupled receptor activity"/>
    <property type="evidence" value="ECO:0007669"/>
    <property type="project" value="InterPro"/>
</dbReference>
<dbReference type="InterPro" id="IPR028082">
    <property type="entry name" value="Peripla_BP_I"/>
</dbReference>
<dbReference type="InterPro" id="IPR001828">
    <property type="entry name" value="ANF_lig-bd_rcpt"/>
</dbReference>
<keyword evidence="5" id="KW-0732">Signal</keyword>
<proteinExistence type="inferred from homology"/>
<keyword evidence="11" id="KW-1071">Ligand-gated ion channel</keyword>
<dbReference type="OMA" id="CFISICI"/>
<dbReference type="Proteomes" id="UP000824469">
    <property type="component" value="Unassembled WGS sequence"/>
</dbReference>
<keyword evidence="3" id="KW-0813">Transport</keyword>
<organism evidence="15 16">
    <name type="scientific">Taxus chinensis</name>
    <name type="common">Chinese yew</name>
    <name type="synonym">Taxus wallichiana var. chinensis</name>
    <dbReference type="NCBI Taxonomy" id="29808"/>
    <lineage>
        <taxon>Eukaryota</taxon>
        <taxon>Viridiplantae</taxon>
        <taxon>Streptophyta</taxon>
        <taxon>Embryophyta</taxon>
        <taxon>Tracheophyta</taxon>
        <taxon>Spermatophyta</taxon>
        <taxon>Pinopsida</taxon>
        <taxon>Pinidae</taxon>
        <taxon>Conifers II</taxon>
        <taxon>Cupressales</taxon>
        <taxon>Taxaceae</taxon>
        <taxon>Taxus</taxon>
    </lineage>
</organism>
<dbReference type="Gene3D" id="3.40.190.10">
    <property type="entry name" value="Periplasmic binding protein-like II"/>
    <property type="match status" value="1"/>
</dbReference>
<dbReference type="Gene3D" id="1.10.287.70">
    <property type="match status" value="1"/>
</dbReference>
<dbReference type="FunFam" id="3.40.50.2300:FF:000081">
    <property type="entry name" value="Glutamate receptor"/>
    <property type="match status" value="1"/>
</dbReference>
<dbReference type="InterPro" id="IPR019594">
    <property type="entry name" value="Glu/Gly-bd"/>
</dbReference>
<evidence type="ECO:0000313" key="16">
    <source>
        <dbReference type="Proteomes" id="UP000824469"/>
    </source>
</evidence>
<accession>A0AA38GSG4</accession>
<dbReference type="FunFam" id="1.10.287.70:FF:000037">
    <property type="entry name" value="Glutamate receptor"/>
    <property type="match status" value="1"/>
</dbReference>
<dbReference type="InterPro" id="IPR000337">
    <property type="entry name" value="GPCR_3"/>
</dbReference>
<evidence type="ECO:0000256" key="3">
    <source>
        <dbReference type="ARBA" id="ARBA00022448"/>
    </source>
</evidence>
<dbReference type="FunFam" id="3.40.190.10:FF:000054">
    <property type="entry name" value="Glutamate receptor"/>
    <property type="match status" value="1"/>
</dbReference>
<protein>
    <recommendedName>
        <fullName evidence="14">Ionotropic glutamate receptor C-terminal domain-containing protein</fullName>
    </recommendedName>
</protein>
<feature type="transmembrane region" description="Helical" evidence="13">
    <location>
        <begin position="549"/>
        <end position="573"/>
    </location>
</feature>
<evidence type="ECO:0000256" key="7">
    <source>
        <dbReference type="ARBA" id="ARBA00023065"/>
    </source>
</evidence>
<comment type="subcellular location">
    <subcellularLocation>
        <location evidence="1">Membrane</location>
        <topology evidence="1">Multi-pass membrane protein</topology>
    </subcellularLocation>
</comment>
<reference evidence="15 16" key="1">
    <citation type="journal article" date="2021" name="Nat. Plants">
        <title>The Taxus genome provides insights into paclitaxel biosynthesis.</title>
        <authorList>
            <person name="Xiong X."/>
            <person name="Gou J."/>
            <person name="Liao Q."/>
            <person name="Li Y."/>
            <person name="Zhou Q."/>
            <person name="Bi G."/>
            <person name="Li C."/>
            <person name="Du R."/>
            <person name="Wang X."/>
            <person name="Sun T."/>
            <person name="Guo L."/>
            <person name="Liang H."/>
            <person name="Lu P."/>
            <person name="Wu Y."/>
            <person name="Zhang Z."/>
            <person name="Ro D.K."/>
            <person name="Shang Y."/>
            <person name="Huang S."/>
            <person name="Yan J."/>
        </authorList>
    </citation>
    <scope>NUCLEOTIDE SEQUENCE [LARGE SCALE GENOMIC DNA]</scope>
    <source>
        <strain evidence="15">Ta-2019</strain>
    </source>
</reference>
<evidence type="ECO:0000313" key="15">
    <source>
        <dbReference type="EMBL" id="KAH9328302.1"/>
    </source>
</evidence>
<dbReference type="InterPro" id="IPR001320">
    <property type="entry name" value="Iontro_rcpt_C"/>
</dbReference>
<evidence type="ECO:0000256" key="12">
    <source>
        <dbReference type="ARBA" id="ARBA00023303"/>
    </source>
</evidence>
<evidence type="ECO:0000256" key="11">
    <source>
        <dbReference type="ARBA" id="ARBA00023286"/>
    </source>
</evidence>
<feature type="transmembrane region" description="Helical" evidence="13">
    <location>
        <begin position="519"/>
        <end position="537"/>
    </location>
</feature>
<evidence type="ECO:0000256" key="13">
    <source>
        <dbReference type="SAM" id="Phobius"/>
    </source>
</evidence>
<dbReference type="CDD" id="cd19990">
    <property type="entry name" value="PBP1_GABAb_receptor_plant"/>
    <property type="match status" value="1"/>
</dbReference>
<keyword evidence="4 13" id="KW-0812">Transmembrane</keyword>
<evidence type="ECO:0000256" key="6">
    <source>
        <dbReference type="ARBA" id="ARBA00022989"/>
    </source>
</evidence>
<keyword evidence="6 13" id="KW-1133">Transmembrane helix</keyword>